<feature type="domain" description="TonB-dependent receptor plug" evidence="1">
    <location>
        <begin position="131"/>
        <end position="211"/>
    </location>
</feature>
<dbReference type="RefSeq" id="WP_093198216.1">
    <property type="nucleotide sequence ID" value="NZ_FNGS01000002.1"/>
</dbReference>
<dbReference type="Gene3D" id="2.60.40.1120">
    <property type="entry name" value="Carboxypeptidase-like, regulatory domain"/>
    <property type="match status" value="1"/>
</dbReference>
<gene>
    <name evidence="3" type="ORF">SAMN04488090_0841</name>
</gene>
<dbReference type="EMBL" id="FNGS01000002">
    <property type="protein sequence ID" value="SDL43589.1"/>
    <property type="molecule type" value="Genomic_DNA"/>
</dbReference>
<accession>A0A1G9K1D6</accession>
<dbReference type="InterPro" id="IPR008969">
    <property type="entry name" value="CarboxyPept-like_regulatory"/>
</dbReference>
<proteinExistence type="predicted"/>
<dbReference type="SUPFAM" id="SSF56935">
    <property type="entry name" value="Porins"/>
    <property type="match status" value="1"/>
</dbReference>
<sequence length="784" mass="88275">MRVLFFFLLAMTEVSGQTLSGRVTQASGTPLPFAHLRLWRADSSLAAGVVADTGGYFVLRPSVSSAYRLTADAVGYASSHTNFFRLLRDTTVHFLLTPQAADLGEVTVKASRPAYEQQMDKLVVHVASLLTASGGNALDVLERAPGVTVNRQQQAVSLAGRPGTTILIDGKRYPAETVMALLSGLPAGQIEKIELMTAPSARYDAEGGGGIIQLILRKNALNGFNGSWQASAGTGRFEKLNGYLRLAWRRGKWSLQTDFSLTQDREWQRLELYSRAVRDTLMVTNHTRKESFNVRPFQQMRLSADYAADSRTTVGVTLSGFHNGFRSTSPARQETTQNGRPAEPVTLRDAERNQWLYGMASGYITRRLMSRATWSADVDYARYANHNPHDYVSEQGIANQVFRTRKETPIRLWVVKSDYTVNLPDGSRFDTGIKGTWTGLTNDVRVETLSDPGWQIDTSMTRYYSLRERILAGYATFLRPVSAAIRLQLGIRYEHTDFVIPEAGIDRRYGNWFPGVHISHDWSHDRSMQLSYTRRIQRPGYDLLAPWVMFLNPYTFITGNTRLLPGFSDVFQATYRFRGSYLLTAGYIRDRDALDRFRFTTDPLTNRSYITPQNVRLRHTFSVQASVPVRITRWWSAQQQATGSFVRQETPVDGQPIRQQQWSLTFYTGHAFVLSRSLTAEVTANYQSPVLSGTTRMRGQGAVNFGIRKKWANSSLTGSVSDLFRTTTLRADNVAITDASRWAQYYEPRVCRLTWAHAFGKSLLPAAAIRRSSSEDERNRVSSH</sequence>
<dbReference type="PANTHER" id="PTHR40980">
    <property type="entry name" value="PLUG DOMAIN-CONTAINING PROTEIN"/>
    <property type="match status" value="1"/>
</dbReference>
<feature type="domain" description="Outer membrane protein beta-barrel" evidence="2">
    <location>
        <begin position="372"/>
        <end position="754"/>
    </location>
</feature>
<evidence type="ECO:0000313" key="4">
    <source>
        <dbReference type="Proteomes" id="UP000198901"/>
    </source>
</evidence>
<name>A0A1G9K1D6_9BACT</name>
<dbReference type="InterPro" id="IPR037066">
    <property type="entry name" value="Plug_dom_sf"/>
</dbReference>
<dbReference type="SUPFAM" id="SSF49464">
    <property type="entry name" value="Carboxypeptidase regulatory domain-like"/>
    <property type="match status" value="1"/>
</dbReference>
<organism evidence="3 4">
    <name type="scientific">Siphonobacter aquaeclarae</name>
    <dbReference type="NCBI Taxonomy" id="563176"/>
    <lineage>
        <taxon>Bacteria</taxon>
        <taxon>Pseudomonadati</taxon>
        <taxon>Bacteroidota</taxon>
        <taxon>Cytophagia</taxon>
        <taxon>Cytophagales</taxon>
        <taxon>Cytophagaceae</taxon>
        <taxon>Siphonobacter</taxon>
    </lineage>
</organism>
<dbReference type="Pfam" id="PF13620">
    <property type="entry name" value="CarboxypepD_reg"/>
    <property type="match status" value="1"/>
</dbReference>
<dbReference type="STRING" id="563176.SAMN04488090_0841"/>
<dbReference type="Pfam" id="PF07715">
    <property type="entry name" value="Plug"/>
    <property type="match status" value="1"/>
</dbReference>
<keyword evidence="3" id="KW-0675">Receptor</keyword>
<dbReference type="AlphaFoldDB" id="A0A1G9K1D6"/>
<dbReference type="Proteomes" id="UP000198901">
    <property type="component" value="Unassembled WGS sequence"/>
</dbReference>
<protein>
    <submittedName>
        <fullName evidence="3">TonB-dependent Receptor Plug Domain</fullName>
    </submittedName>
</protein>
<dbReference type="Gene3D" id="2.170.130.10">
    <property type="entry name" value="TonB-dependent receptor, plug domain"/>
    <property type="match status" value="1"/>
</dbReference>
<reference evidence="3 4" key="1">
    <citation type="submission" date="2016-10" db="EMBL/GenBank/DDBJ databases">
        <authorList>
            <person name="de Groot N.N."/>
        </authorList>
    </citation>
    <scope>NUCLEOTIDE SEQUENCE [LARGE SCALE GENOMIC DNA]</scope>
    <source>
        <strain evidence="3 4">DSM 21668</strain>
    </source>
</reference>
<evidence type="ECO:0000259" key="2">
    <source>
        <dbReference type="Pfam" id="PF14905"/>
    </source>
</evidence>
<dbReference type="PANTHER" id="PTHR40980:SF4">
    <property type="entry name" value="TONB-DEPENDENT RECEPTOR-LIKE BETA-BARREL DOMAIN-CONTAINING PROTEIN"/>
    <property type="match status" value="1"/>
</dbReference>
<dbReference type="InterPro" id="IPR041700">
    <property type="entry name" value="OMP_b-brl_3"/>
</dbReference>
<dbReference type="InterPro" id="IPR012910">
    <property type="entry name" value="Plug_dom"/>
</dbReference>
<keyword evidence="4" id="KW-1185">Reference proteome</keyword>
<dbReference type="OrthoDB" id="905812at2"/>
<evidence type="ECO:0000259" key="1">
    <source>
        <dbReference type="Pfam" id="PF07715"/>
    </source>
</evidence>
<dbReference type="Pfam" id="PF14905">
    <property type="entry name" value="OMP_b-brl_3"/>
    <property type="match status" value="1"/>
</dbReference>
<evidence type="ECO:0000313" key="3">
    <source>
        <dbReference type="EMBL" id="SDL43589.1"/>
    </source>
</evidence>